<comment type="subcellular location">
    <subcellularLocation>
        <location evidence="3">Mitochondrion inner membrane</location>
    </subcellularLocation>
</comment>
<keyword evidence="3" id="KW-0645">Protease</keyword>
<sequence length="600" mass="66813">MLGFALRMKRILVLFELFVACARGVHAYGLKSGNSIGSKPITHSFSVPLKNPRPKPTSLADKFIELWNDPRPITSLVASADASYVRTNENDVPYCVVSDEFDIGGESFQILLYPCGRFVGGSALTSSDNNNQVMSGPASAYLRYLPKRYGDEIDIAWKLRLGAYKQSLEGEDIRQEPTYLHVITSGGLPRSNNTWSAAMSFCSALEAVESLGRTTDWGSSIWSAEQVSKAYRDKYLFAEGEISVFAKRSGESSFALPLFTKGGLGSVYRAVNRSSTQEKTKNQREFKVGEVIVARNIPGLESDVEELKQQFVYPGIDYRIMTMTDKNGIPIFSTNSLESDEDKCQARLSLRPCGWKLQHQLWKGYGMQTDWPIEIDAGRLVKVAATRFNPESAIPRIVSAFKRDWRMYSLALAVALTPIPLALVTRNFVSFYVIPTTSMEPSLLKGDLMMVEKLPRIYERTHRGDVVLFRPPSALVDIVRNNGSQLSSSSLFVKRIVGLPGDEDIFLVENNDVLINSKEAVGPDRNLCPDEPLRLINSYLKNGKGIKISKLGNDEVYVLGDCKAVSVDSRVFGPLPKENIVGKPIARIWPINRFKLFGPF</sequence>
<dbReference type="AlphaFoldDB" id="A0ABD3P1J3"/>
<reference evidence="6 7" key="1">
    <citation type="journal article" date="2020" name="G3 (Bethesda)">
        <title>Improved Reference Genome for Cyclotella cryptica CCMP332, a Model for Cell Wall Morphogenesis, Salinity Adaptation, and Lipid Production in Diatoms (Bacillariophyta).</title>
        <authorList>
            <person name="Roberts W.R."/>
            <person name="Downey K.M."/>
            <person name="Ruck E.C."/>
            <person name="Traller J.C."/>
            <person name="Alverson A.J."/>
        </authorList>
    </citation>
    <scope>NUCLEOTIDE SEQUENCE [LARGE SCALE GENOMIC DNA]</scope>
    <source>
        <strain evidence="6 7">CCMP332</strain>
    </source>
</reference>
<evidence type="ECO:0000256" key="1">
    <source>
        <dbReference type="ARBA" id="ARBA00009370"/>
    </source>
</evidence>
<keyword evidence="3" id="KW-0999">Mitochondrion inner membrane</keyword>
<feature type="domain" description="Peptidase S26" evidence="5">
    <location>
        <begin position="416"/>
        <end position="589"/>
    </location>
</feature>
<accession>A0ABD3P1J3</accession>
<comment type="similarity">
    <text evidence="1 3">Belongs to the peptidase S26 family.</text>
</comment>
<dbReference type="NCBIfam" id="TIGR02227">
    <property type="entry name" value="sigpep_I_bact"/>
    <property type="match status" value="1"/>
</dbReference>
<dbReference type="PANTHER" id="PTHR43390:SF1">
    <property type="entry name" value="CHLOROPLAST PROCESSING PEPTIDASE"/>
    <property type="match status" value="1"/>
</dbReference>
<organism evidence="6 7">
    <name type="scientific">Cyclotella cryptica</name>
    <dbReference type="NCBI Taxonomy" id="29204"/>
    <lineage>
        <taxon>Eukaryota</taxon>
        <taxon>Sar</taxon>
        <taxon>Stramenopiles</taxon>
        <taxon>Ochrophyta</taxon>
        <taxon>Bacillariophyta</taxon>
        <taxon>Coscinodiscophyceae</taxon>
        <taxon>Thalassiosirophycidae</taxon>
        <taxon>Stephanodiscales</taxon>
        <taxon>Stephanodiscaceae</taxon>
        <taxon>Cyclotella</taxon>
    </lineage>
</organism>
<dbReference type="Pfam" id="PF10502">
    <property type="entry name" value="Peptidase_S26"/>
    <property type="match status" value="1"/>
</dbReference>
<keyword evidence="3" id="KW-0472">Membrane</keyword>
<proteinExistence type="inferred from homology"/>
<dbReference type="PANTHER" id="PTHR43390">
    <property type="entry name" value="SIGNAL PEPTIDASE I"/>
    <property type="match status" value="1"/>
</dbReference>
<evidence type="ECO:0000313" key="6">
    <source>
        <dbReference type="EMBL" id="KAL3781366.1"/>
    </source>
</evidence>
<protein>
    <recommendedName>
        <fullName evidence="3">Mitochondrial inner membrane protease subunit</fullName>
        <ecNumber evidence="3">3.4.21.-</ecNumber>
    </recommendedName>
</protein>
<dbReference type="GO" id="GO:0006508">
    <property type="term" value="P:proteolysis"/>
    <property type="evidence" value="ECO:0007669"/>
    <property type="project" value="UniProtKB-KW"/>
</dbReference>
<dbReference type="SUPFAM" id="SSF51306">
    <property type="entry name" value="LexA/Signal peptidase"/>
    <property type="match status" value="1"/>
</dbReference>
<dbReference type="CDD" id="cd06530">
    <property type="entry name" value="S26_SPase_I"/>
    <property type="match status" value="1"/>
</dbReference>
<feature type="active site" evidence="2">
    <location>
        <position position="494"/>
    </location>
</feature>
<dbReference type="InterPro" id="IPR000223">
    <property type="entry name" value="Pept_S26A_signal_pept_1"/>
</dbReference>
<name>A0ABD3P1J3_9STRA</name>
<dbReference type="Proteomes" id="UP001516023">
    <property type="component" value="Unassembled WGS sequence"/>
</dbReference>
<keyword evidence="7" id="KW-1185">Reference proteome</keyword>
<evidence type="ECO:0000256" key="2">
    <source>
        <dbReference type="PIRSR" id="PIRSR600223-1"/>
    </source>
</evidence>
<dbReference type="InterPro" id="IPR036286">
    <property type="entry name" value="LexA/Signal_pep-like_sf"/>
</dbReference>
<feature type="chain" id="PRO_5044802299" description="Mitochondrial inner membrane protease subunit" evidence="4">
    <location>
        <begin position="28"/>
        <end position="600"/>
    </location>
</feature>
<keyword evidence="3" id="KW-0378">Hydrolase</keyword>
<comment type="caution">
    <text evidence="6">The sequence shown here is derived from an EMBL/GenBank/DDBJ whole genome shotgun (WGS) entry which is preliminary data.</text>
</comment>
<keyword evidence="3" id="KW-0496">Mitochondrion</keyword>
<dbReference type="GO" id="GO:0005743">
    <property type="term" value="C:mitochondrial inner membrane"/>
    <property type="evidence" value="ECO:0007669"/>
    <property type="project" value="UniProtKB-SubCell"/>
</dbReference>
<feature type="active site" evidence="2">
    <location>
        <position position="438"/>
    </location>
</feature>
<dbReference type="EC" id="3.4.21.-" evidence="3"/>
<dbReference type="EMBL" id="JABMIG020000319">
    <property type="protein sequence ID" value="KAL3781366.1"/>
    <property type="molecule type" value="Genomic_DNA"/>
</dbReference>
<keyword evidence="4" id="KW-0732">Signal</keyword>
<evidence type="ECO:0000256" key="3">
    <source>
        <dbReference type="RuleBase" id="RU362041"/>
    </source>
</evidence>
<dbReference type="Gene3D" id="2.10.109.10">
    <property type="entry name" value="Umud Fragment, subunit A"/>
    <property type="match status" value="1"/>
</dbReference>
<evidence type="ECO:0000313" key="7">
    <source>
        <dbReference type="Proteomes" id="UP001516023"/>
    </source>
</evidence>
<dbReference type="InterPro" id="IPR019533">
    <property type="entry name" value="Peptidase_S26"/>
</dbReference>
<evidence type="ECO:0000256" key="4">
    <source>
        <dbReference type="SAM" id="SignalP"/>
    </source>
</evidence>
<gene>
    <name evidence="6" type="ORF">HJC23_013450</name>
</gene>
<dbReference type="PRINTS" id="PR00727">
    <property type="entry name" value="LEADERPTASE"/>
</dbReference>
<evidence type="ECO:0000259" key="5">
    <source>
        <dbReference type="Pfam" id="PF10502"/>
    </source>
</evidence>
<feature type="signal peptide" evidence="4">
    <location>
        <begin position="1"/>
        <end position="27"/>
    </location>
</feature>
<dbReference type="GO" id="GO:0008233">
    <property type="term" value="F:peptidase activity"/>
    <property type="evidence" value="ECO:0007669"/>
    <property type="project" value="UniProtKB-KW"/>
</dbReference>